<dbReference type="PANTHER" id="PTHR47816:SF4">
    <property type="entry name" value="RIBOSOMAL RNA SMALL SUBUNIT METHYLTRANSFERASE C"/>
    <property type="match status" value="1"/>
</dbReference>
<evidence type="ECO:0000256" key="1">
    <source>
        <dbReference type="ARBA" id="ARBA00022490"/>
    </source>
</evidence>
<protein>
    <submittedName>
        <fullName evidence="8">16S rRNA m(2)G 1207 methyltransferase</fullName>
        <ecNumber evidence="8">2.1.1.172</ecNumber>
    </submittedName>
</protein>
<dbReference type="Proteomes" id="UP000231637">
    <property type="component" value="Chromosome"/>
</dbReference>
<keyword evidence="9" id="KW-1185">Reference proteome</keyword>
<keyword evidence="2" id="KW-0698">rRNA processing</keyword>
<sequence>MQLLFHFQRSIHRQRLSHFLQSAPMPATELLYKTALEQPAGRTLVINAHADALLTALHEQSSKLDLWQHFKPENNAIRQMGLNATETLQSNNGNYQLILLLPSKNRQQTHYWIAMAMQMLGDGGKLMVACANNHGAKSYEIALKKLAGNIVSSSKSKCRIFSARKTASLDREAADSWLNAGESQHVATHGLISRPGLFSWDRPDRGSELLLKQLPLLSGTGMDLCCGYGLLSNYLLRTNENIEKIHLVEADRLALDCSEQNCIVWREKYESHWLDAASEVLPGNMEWIVCNPPFHTGQTRDVELGQRIIENGCRSLKQGGLIYLVANRKLPYEQVLKSALKSCQTLIETEGFKVIRGVR</sequence>
<dbReference type="EC" id="2.1.1.172" evidence="8"/>
<dbReference type="InterPro" id="IPR007848">
    <property type="entry name" value="Small_mtfrase_dom"/>
</dbReference>
<dbReference type="EMBL" id="CP018800">
    <property type="protein sequence ID" value="ATX82570.1"/>
    <property type="molecule type" value="Genomic_DNA"/>
</dbReference>
<evidence type="ECO:0000256" key="2">
    <source>
        <dbReference type="ARBA" id="ARBA00022552"/>
    </source>
</evidence>
<gene>
    <name evidence="8" type="ORF">Ga0123462_1722</name>
</gene>
<keyword evidence="3 8" id="KW-0489">Methyltransferase</keyword>
<evidence type="ECO:0000256" key="3">
    <source>
        <dbReference type="ARBA" id="ARBA00022603"/>
    </source>
</evidence>
<evidence type="ECO:0000256" key="5">
    <source>
        <dbReference type="ARBA" id="ARBA00022691"/>
    </source>
</evidence>
<evidence type="ECO:0000313" key="8">
    <source>
        <dbReference type="EMBL" id="ATX82570.1"/>
    </source>
</evidence>
<proteinExistence type="predicted"/>
<dbReference type="Pfam" id="PF05175">
    <property type="entry name" value="MTS"/>
    <property type="match status" value="1"/>
</dbReference>
<dbReference type="Pfam" id="PF08468">
    <property type="entry name" value="MTS_N"/>
    <property type="match status" value="1"/>
</dbReference>
<evidence type="ECO:0000259" key="7">
    <source>
        <dbReference type="Pfam" id="PF08468"/>
    </source>
</evidence>
<evidence type="ECO:0000313" key="9">
    <source>
        <dbReference type="Proteomes" id="UP000231637"/>
    </source>
</evidence>
<dbReference type="GO" id="GO:0052914">
    <property type="term" value="F:16S rRNA (guanine(1207)-N(2))-methyltransferase activity"/>
    <property type="evidence" value="ECO:0007669"/>
    <property type="project" value="UniProtKB-EC"/>
</dbReference>
<dbReference type="SUPFAM" id="SSF53335">
    <property type="entry name" value="S-adenosyl-L-methionine-dependent methyltransferases"/>
    <property type="match status" value="1"/>
</dbReference>
<accession>A0A2K8L5H4</accession>
<dbReference type="InterPro" id="IPR046977">
    <property type="entry name" value="RsmC/RlmG"/>
</dbReference>
<evidence type="ECO:0000259" key="6">
    <source>
        <dbReference type="Pfam" id="PF05175"/>
    </source>
</evidence>
<dbReference type="InterPro" id="IPR029063">
    <property type="entry name" value="SAM-dependent_MTases_sf"/>
</dbReference>
<evidence type="ECO:0000256" key="4">
    <source>
        <dbReference type="ARBA" id="ARBA00022679"/>
    </source>
</evidence>
<dbReference type="InterPro" id="IPR013675">
    <property type="entry name" value="Mtase_sm_N"/>
</dbReference>
<keyword evidence="5" id="KW-0949">S-adenosyl-L-methionine</keyword>
<dbReference type="KEGG" id="mfn:Ga0123462_1722"/>
<dbReference type="AlphaFoldDB" id="A0A2K8L5H4"/>
<dbReference type="PANTHER" id="PTHR47816">
    <property type="entry name" value="RIBOSOMAL RNA SMALL SUBUNIT METHYLTRANSFERASE C"/>
    <property type="match status" value="1"/>
</dbReference>
<feature type="domain" description="Methyltransferase small N-terminal" evidence="7">
    <location>
        <begin position="42"/>
        <end position="178"/>
    </location>
</feature>
<reference evidence="8 9" key="1">
    <citation type="submission" date="2016-12" db="EMBL/GenBank/DDBJ databases">
        <title>Isolation and genomic insights into novel planktonic Zetaproteobacteria from stratified waters of the Chesapeake Bay.</title>
        <authorList>
            <person name="McAllister S.M."/>
            <person name="Kato S."/>
            <person name="Chan C.S."/>
            <person name="Chiu B.K."/>
            <person name="Field E.K."/>
        </authorList>
    </citation>
    <scope>NUCLEOTIDE SEQUENCE [LARGE SCALE GENOMIC DNA]</scope>
    <source>
        <strain evidence="8 9">CP-8</strain>
    </source>
</reference>
<keyword evidence="4 8" id="KW-0808">Transferase</keyword>
<keyword evidence="1" id="KW-0963">Cytoplasm</keyword>
<feature type="domain" description="Methyltransferase small" evidence="6">
    <location>
        <begin position="191"/>
        <end position="355"/>
    </location>
</feature>
<name>A0A2K8L5H4_9PROT</name>
<organism evidence="8 9">
    <name type="scientific">Mariprofundus ferrinatatus</name>
    <dbReference type="NCBI Taxonomy" id="1921087"/>
    <lineage>
        <taxon>Bacteria</taxon>
        <taxon>Pseudomonadati</taxon>
        <taxon>Pseudomonadota</taxon>
        <taxon>Candidatius Mariprofundia</taxon>
        <taxon>Mariprofundales</taxon>
        <taxon>Mariprofundaceae</taxon>
        <taxon>Mariprofundus</taxon>
    </lineage>
</organism>
<dbReference type="CDD" id="cd02440">
    <property type="entry name" value="AdoMet_MTases"/>
    <property type="match status" value="1"/>
</dbReference>
<dbReference type="Gene3D" id="3.40.50.150">
    <property type="entry name" value="Vaccinia Virus protein VP39"/>
    <property type="match status" value="2"/>
</dbReference>
<dbReference type="OrthoDB" id="29650at2"/>